<gene>
    <name evidence="1" type="ORF">ACFOUO_04045</name>
</gene>
<comment type="caution">
    <text evidence="1">The sequence shown here is derived from an EMBL/GenBank/DDBJ whole genome shotgun (WGS) entry which is preliminary data.</text>
</comment>
<organism evidence="1 2">
    <name type="scientific">Salinithrix halophila</name>
    <dbReference type="NCBI Taxonomy" id="1485204"/>
    <lineage>
        <taxon>Bacteria</taxon>
        <taxon>Bacillati</taxon>
        <taxon>Bacillota</taxon>
        <taxon>Bacilli</taxon>
        <taxon>Bacillales</taxon>
        <taxon>Thermoactinomycetaceae</taxon>
        <taxon>Salinithrix</taxon>
    </lineage>
</organism>
<name>A0ABV8JJ51_9BACL</name>
<evidence type="ECO:0000313" key="1">
    <source>
        <dbReference type="EMBL" id="MFC4075974.1"/>
    </source>
</evidence>
<keyword evidence="2" id="KW-1185">Reference proteome</keyword>
<reference evidence="2" key="1">
    <citation type="journal article" date="2019" name="Int. J. Syst. Evol. Microbiol.">
        <title>The Global Catalogue of Microorganisms (GCM) 10K type strain sequencing project: providing services to taxonomists for standard genome sequencing and annotation.</title>
        <authorList>
            <consortium name="The Broad Institute Genomics Platform"/>
            <consortium name="The Broad Institute Genome Sequencing Center for Infectious Disease"/>
            <person name="Wu L."/>
            <person name="Ma J."/>
        </authorList>
    </citation>
    <scope>NUCLEOTIDE SEQUENCE [LARGE SCALE GENOMIC DNA]</scope>
    <source>
        <strain evidence="2">IBRC-M 10813</strain>
    </source>
</reference>
<proteinExistence type="predicted"/>
<evidence type="ECO:0000313" key="2">
    <source>
        <dbReference type="Proteomes" id="UP001595843"/>
    </source>
</evidence>
<sequence>MLDSQYRRRALELWTQQERVNRKDRNQALQSPSYSSPQNFILRSVHRFRSWVAPFI</sequence>
<dbReference type="RefSeq" id="WP_380702389.1">
    <property type="nucleotide sequence ID" value="NZ_JBHSAP010000007.1"/>
</dbReference>
<dbReference type="EMBL" id="JBHSAP010000007">
    <property type="protein sequence ID" value="MFC4075974.1"/>
    <property type="molecule type" value="Genomic_DNA"/>
</dbReference>
<protein>
    <submittedName>
        <fullName evidence="1">Uncharacterized protein</fullName>
    </submittedName>
</protein>
<accession>A0ABV8JJ51</accession>
<dbReference type="Proteomes" id="UP001595843">
    <property type="component" value="Unassembled WGS sequence"/>
</dbReference>